<protein>
    <recommendedName>
        <fullName evidence="1">Integrase zinc-binding domain-containing protein</fullName>
    </recommendedName>
</protein>
<accession>A0AAV0WN30</accession>
<dbReference type="Pfam" id="PF17921">
    <property type="entry name" value="Integrase_H2C2"/>
    <property type="match status" value="1"/>
</dbReference>
<proteinExistence type="predicted"/>
<evidence type="ECO:0000259" key="1">
    <source>
        <dbReference type="Pfam" id="PF17921"/>
    </source>
</evidence>
<sequence length="164" mass="19108">MTRLTCYCLRVRKRLRKKKIPDCQTPPTYAEIDEAIGALVQWTQRVYFSDDLDNLKHNRSCTSKLRKLAPFLDCENVISVGGRLRRADLPFGEKCPILLPKEAWMTRLLIDHVHRSNGHPGTQTVQTIIHRRFWVLSARSVIQKQLHRCIPRFKALPRAPQPLM</sequence>
<reference evidence="2 3" key="1">
    <citation type="submission" date="2023-01" db="EMBL/GenBank/DDBJ databases">
        <authorList>
            <person name="Whitehead M."/>
        </authorList>
    </citation>
    <scope>NUCLEOTIDE SEQUENCE [LARGE SCALE GENOMIC DNA]</scope>
</reference>
<keyword evidence="3" id="KW-1185">Reference proteome</keyword>
<organism evidence="2 3">
    <name type="scientific">Macrosiphum euphorbiae</name>
    <name type="common">potato aphid</name>
    <dbReference type="NCBI Taxonomy" id="13131"/>
    <lineage>
        <taxon>Eukaryota</taxon>
        <taxon>Metazoa</taxon>
        <taxon>Ecdysozoa</taxon>
        <taxon>Arthropoda</taxon>
        <taxon>Hexapoda</taxon>
        <taxon>Insecta</taxon>
        <taxon>Pterygota</taxon>
        <taxon>Neoptera</taxon>
        <taxon>Paraneoptera</taxon>
        <taxon>Hemiptera</taxon>
        <taxon>Sternorrhyncha</taxon>
        <taxon>Aphidomorpha</taxon>
        <taxon>Aphidoidea</taxon>
        <taxon>Aphididae</taxon>
        <taxon>Macrosiphini</taxon>
        <taxon>Macrosiphum</taxon>
    </lineage>
</organism>
<dbReference type="Proteomes" id="UP001160148">
    <property type="component" value="Unassembled WGS sequence"/>
</dbReference>
<gene>
    <name evidence="2" type="ORF">MEUPH1_LOCUS13074</name>
</gene>
<dbReference type="InterPro" id="IPR041588">
    <property type="entry name" value="Integrase_H2C2"/>
</dbReference>
<evidence type="ECO:0000313" key="2">
    <source>
        <dbReference type="EMBL" id="CAI6357450.1"/>
    </source>
</evidence>
<evidence type="ECO:0000313" key="3">
    <source>
        <dbReference type="Proteomes" id="UP001160148"/>
    </source>
</evidence>
<feature type="domain" description="Integrase zinc-binding" evidence="1">
    <location>
        <begin position="106"/>
        <end position="150"/>
    </location>
</feature>
<dbReference type="AlphaFoldDB" id="A0AAV0WN30"/>
<dbReference type="PANTHER" id="PTHR47331">
    <property type="entry name" value="PHD-TYPE DOMAIN-CONTAINING PROTEIN"/>
    <property type="match status" value="1"/>
</dbReference>
<dbReference type="EMBL" id="CARXXK010000002">
    <property type="protein sequence ID" value="CAI6357450.1"/>
    <property type="molecule type" value="Genomic_DNA"/>
</dbReference>
<comment type="caution">
    <text evidence="2">The sequence shown here is derived from an EMBL/GenBank/DDBJ whole genome shotgun (WGS) entry which is preliminary data.</text>
</comment>
<name>A0AAV0WN30_9HEMI</name>